<keyword evidence="9" id="KW-0012">Acyltransferase</keyword>
<feature type="transmembrane region" description="Helical" evidence="7">
    <location>
        <begin position="150"/>
        <end position="170"/>
    </location>
</feature>
<sequence length="629" mass="68369">MSSSNQFALLKSRRFAPFFWTQALGAFNDNVFKNALVIMAVYQIAAHDPARATSYTNMAAALFIAPFLLFSATSGQLSDKFDKAKLAQLVKVMEVGIMLIALFAFLAKSIPLLMTLLFMMGLHSTLFGPLKYGLLPQVLDSRELVGGNGLIEMATFLAILLGQTLGAVLINIPDTGAWLVGGACILTAVAGLASSLRMPPVPAPDPDLKINWNPFSESWNNLSYIRGNRAVLLSCMGISWFWFFGSVFITQLPTYAQSIIGGNASVYTFLLAVFSLGIGIGSLLCERLSGHKVEIGLVPFGSIGMTLFGADLYFAKPDLAVAHDLTIAALLVQPWIWRVLVDLLLMAVFSGFFIVPLFALIQTRSDPARRSRVIAANNILNALFMVVAAGLSVLLLGVAKLSIPQLLLATALMNAVVAIYIYTLVPEFLMRFLSWILVNTLYRIKLDGLDHIPDEGPALLVSNHVSFMDALIIGGSVRRPVRFVMYYKIFNIPLLSFIFRTAKAIPIAGYKENPELLAKAFDEVDAELAQGNLVCIFPEGGLTKDGEIAEFKAGLERILERRPVPVVPLALRGLWGSIFSRRDSALGRARLPRRFRSRIGLAAGAAVEPAAATADLLQQRVSALRGADA</sequence>
<dbReference type="Gene3D" id="1.20.1250.20">
    <property type="entry name" value="MFS general substrate transporter like domains"/>
    <property type="match status" value="1"/>
</dbReference>
<name>A0A4R6YVK2_9GAMM</name>
<dbReference type="SMART" id="SM00563">
    <property type="entry name" value="PlsC"/>
    <property type="match status" value="1"/>
</dbReference>
<evidence type="ECO:0000256" key="2">
    <source>
        <dbReference type="ARBA" id="ARBA00022448"/>
    </source>
</evidence>
<dbReference type="OrthoDB" id="9803968at2"/>
<dbReference type="SUPFAM" id="SSF103473">
    <property type="entry name" value="MFS general substrate transporter"/>
    <property type="match status" value="1"/>
</dbReference>
<dbReference type="AlphaFoldDB" id="A0A4R6YVK2"/>
<keyword evidence="10" id="KW-1185">Reference proteome</keyword>
<dbReference type="Pfam" id="PF01553">
    <property type="entry name" value="Acyltransferase"/>
    <property type="match status" value="1"/>
</dbReference>
<dbReference type="Pfam" id="PF07690">
    <property type="entry name" value="MFS_1"/>
    <property type="match status" value="1"/>
</dbReference>
<feature type="transmembrane region" description="Helical" evidence="7">
    <location>
        <begin position="297"/>
        <end position="315"/>
    </location>
</feature>
<dbReference type="RefSeq" id="WP_133819330.1">
    <property type="nucleotide sequence ID" value="NZ_SNZH01000008.1"/>
</dbReference>
<dbReference type="CDD" id="cd07989">
    <property type="entry name" value="LPLAT_AGPAT-like"/>
    <property type="match status" value="1"/>
</dbReference>
<feature type="transmembrane region" description="Helical" evidence="7">
    <location>
        <begin position="335"/>
        <end position="361"/>
    </location>
</feature>
<dbReference type="InterPro" id="IPR002123">
    <property type="entry name" value="Plipid/glycerol_acylTrfase"/>
</dbReference>
<evidence type="ECO:0000256" key="6">
    <source>
        <dbReference type="ARBA" id="ARBA00023136"/>
    </source>
</evidence>
<comment type="subcellular location">
    <subcellularLocation>
        <location evidence="1">Cell membrane</location>
        <topology evidence="1">Multi-pass membrane protein</topology>
    </subcellularLocation>
</comment>
<feature type="transmembrane region" description="Helical" evidence="7">
    <location>
        <begin position="89"/>
        <end position="106"/>
    </location>
</feature>
<feature type="domain" description="Phospholipid/glycerol acyltransferase" evidence="8">
    <location>
        <begin position="458"/>
        <end position="574"/>
    </location>
</feature>
<dbReference type="GO" id="GO:0005886">
    <property type="term" value="C:plasma membrane"/>
    <property type="evidence" value="ECO:0007669"/>
    <property type="project" value="UniProtKB-SubCell"/>
</dbReference>
<evidence type="ECO:0000256" key="7">
    <source>
        <dbReference type="SAM" id="Phobius"/>
    </source>
</evidence>
<evidence type="ECO:0000256" key="4">
    <source>
        <dbReference type="ARBA" id="ARBA00022692"/>
    </source>
</evidence>
<evidence type="ECO:0000259" key="8">
    <source>
        <dbReference type="SMART" id="SM00563"/>
    </source>
</evidence>
<organism evidence="9 10">
    <name type="scientific">Tahibacter aquaticus</name>
    <dbReference type="NCBI Taxonomy" id="520092"/>
    <lineage>
        <taxon>Bacteria</taxon>
        <taxon>Pseudomonadati</taxon>
        <taxon>Pseudomonadota</taxon>
        <taxon>Gammaproteobacteria</taxon>
        <taxon>Lysobacterales</taxon>
        <taxon>Rhodanobacteraceae</taxon>
        <taxon>Tahibacter</taxon>
    </lineage>
</organism>
<comment type="caution">
    <text evidence="9">The sequence shown here is derived from an EMBL/GenBank/DDBJ whole genome shotgun (WGS) entry which is preliminary data.</text>
</comment>
<feature type="transmembrane region" description="Helical" evidence="7">
    <location>
        <begin position="373"/>
        <end position="399"/>
    </location>
</feature>
<reference evidence="9 10" key="1">
    <citation type="submission" date="2019-03" db="EMBL/GenBank/DDBJ databases">
        <title>Genomic Encyclopedia of Type Strains, Phase IV (KMG-IV): sequencing the most valuable type-strain genomes for metagenomic binning, comparative biology and taxonomic classification.</title>
        <authorList>
            <person name="Goeker M."/>
        </authorList>
    </citation>
    <scope>NUCLEOTIDE SEQUENCE [LARGE SCALE GENOMIC DNA]</scope>
    <source>
        <strain evidence="9 10">DSM 21667</strain>
    </source>
</reference>
<keyword evidence="6 7" id="KW-0472">Membrane</keyword>
<evidence type="ECO:0000313" key="9">
    <source>
        <dbReference type="EMBL" id="TDR42509.1"/>
    </source>
</evidence>
<dbReference type="CDD" id="cd06173">
    <property type="entry name" value="MFS_MefA_like"/>
    <property type="match status" value="1"/>
</dbReference>
<dbReference type="PANTHER" id="PTHR43266:SF2">
    <property type="entry name" value="MAJOR FACILITATOR SUPERFAMILY (MFS) PROFILE DOMAIN-CONTAINING PROTEIN"/>
    <property type="match status" value="1"/>
</dbReference>
<keyword evidence="9" id="KW-0808">Transferase</keyword>
<accession>A0A4R6YVK2</accession>
<dbReference type="EMBL" id="SNZH01000008">
    <property type="protein sequence ID" value="TDR42509.1"/>
    <property type="molecule type" value="Genomic_DNA"/>
</dbReference>
<dbReference type="InterPro" id="IPR036259">
    <property type="entry name" value="MFS_trans_sf"/>
</dbReference>
<evidence type="ECO:0000256" key="1">
    <source>
        <dbReference type="ARBA" id="ARBA00004651"/>
    </source>
</evidence>
<dbReference type="GO" id="GO:0022857">
    <property type="term" value="F:transmembrane transporter activity"/>
    <property type="evidence" value="ECO:0007669"/>
    <property type="project" value="InterPro"/>
</dbReference>
<keyword evidence="3" id="KW-1003">Cell membrane</keyword>
<protein>
    <submittedName>
        <fullName evidence="9">1-acyl-sn-glycerol-3-phosphate acyltransferase</fullName>
    </submittedName>
</protein>
<proteinExistence type="predicted"/>
<feature type="transmembrane region" description="Helical" evidence="7">
    <location>
        <begin position="230"/>
        <end position="252"/>
    </location>
</feature>
<evidence type="ECO:0000256" key="5">
    <source>
        <dbReference type="ARBA" id="ARBA00022989"/>
    </source>
</evidence>
<evidence type="ECO:0000256" key="3">
    <source>
        <dbReference type="ARBA" id="ARBA00022475"/>
    </source>
</evidence>
<dbReference type="GO" id="GO:0016746">
    <property type="term" value="F:acyltransferase activity"/>
    <property type="evidence" value="ECO:0007669"/>
    <property type="project" value="UniProtKB-KW"/>
</dbReference>
<dbReference type="Proteomes" id="UP000295293">
    <property type="component" value="Unassembled WGS sequence"/>
</dbReference>
<feature type="transmembrane region" description="Helical" evidence="7">
    <location>
        <begin position="58"/>
        <end position="77"/>
    </location>
</feature>
<keyword evidence="5 7" id="KW-1133">Transmembrane helix</keyword>
<keyword evidence="2" id="KW-0813">Transport</keyword>
<dbReference type="SUPFAM" id="SSF69593">
    <property type="entry name" value="Glycerol-3-phosphate (1)-acyltransferase"/>
    <property type="match status" value="1"/>
</dbReference>
<dbReference type="PANTHER" id="PTHR43266">
    <property type="entry name" value="MACROLIDE-EFFLUX PROTEIN"/>
    <property type="match status" value="1"/>
</dbReference>
<gene>
    <name evidence="9" type="ORF">DFR29_10893</name>
</gene>
<keyword evidence="4 7" id="KW-0812">Transmembrane</keyword>
<evidence type="ECO:0000313" key="10">
    <source>
        <dbReference type="Proteomes" id="UP000295293"/>
    </source>
</evidence>
<feature type="transmembrane region" description="Helical" evidence="7">
    <location>
        <begin position="264"/>
        <end position="285"/>
    </location>
</feature>
<dbReference type="InterPro" id="IPR011701">
    <property type="entry name" value="MFS"/>
</dbReference>